<sequence precursor="true">MKTLYALVAAALLIPSVGCQSIGGLGQQNQAMPSHITQSQRAPRPTIFRSGPVQSPGLASTVQVPETGLFQRCGYECGGSCGMGCGDCCGSECGAGGCSAGGCGACRGGRGCNGGCGGCGCCNGNGLINKAVSGVLDCAQTDASYNFNPGPAAAQVAYPYYTTRGPRDFLMANPPSIGPGAYSPNCPY</sequence>
<comment type="caution">
    <text evidence="2">The sequence shown here is derived from an EMBL/GenBank/DDBJ whole genome shotgun (WGS) entry which is preliminary data.</text>
</comment>
<evidence type="ECO:0000313" key="3">
    <source>
        <dbReference type="Proteomes" id="UP000316714"/>
    </source>
</evidence>
<reference evidence="2 3" key="1">
    <citation type="submission" date="2019-02" db="EMBL/GenBank/DDBJ databases">
        <title>Deep-cultivation of Planctomycetes and their phenomic and genomic characterization uncovers novel biology.</title>
        <authorList>
            <person name="Wiegand S."/>
            <person name="Jogler M."/>
            <person name="Boedeker C."/>
            <person name="Pinto D."/>
            <person name="Vollmers J."/>
            <person name="Rivas-Marin E."/>
            <person name="Kohn T."/>
            <person name="Peeters S.H."/>
            <person name="Heuer A."/>
            <person name="Rast P."/>
            <person name="Oberbeckmann S."/>
            <person name="Bunk B."/>
            <person name="Jeske O."/>
            <person name="Meyerdierks A."/>
            <person name="Storesund J.E."/>
            <person name="Kallscheuer N."/>
            <person name="Luecker S."/>
            <person name="Lage O.M."/>
            <person name="Pohl T."/>
            <person name="Merkel B.J."/>
            <person name="Hornburger P."/>
            <person name="Mueller R.-W."/>
            <person name="Bruemmer F."/>
            <person name="Labrenz M."/>
            <person name="Spormann A.M."/>
            <person name="Op Den Camp H."/>
            <person name="Overmann J."/>
            <person name="Amann R."/>
            <person name="Jetten M.S.M."/>
            <person name="Mascher T."/>
            <person name="Medema M.H."/>
            <person name="Devos D.P."/>
            <person name="Kaster A.-K."/>
            <person name="Ovreas L."/>
            <person name="Rohde M."/>
            <person name="Galperin M.Y."/>
            <person name="Jogler C."/>
        </authorList>
    </citation>
    <scope>NUCLEOTIDE SEQUENCE [LARGE SCALE GENOMIC DNA]</scope>
    <source>
        <strain evidence="2 3">KOR34</strain>
    </source>
</reference>
<evidence type="ECO:0000313" key="2">
    <source>
        <dbReference type="EMBL" id="TWT37242.1"/>
    </source>
</evidence>
<feature type="signal peptide" evidence="1">
    <location>
        <begin position="1"/>
        <end position="21"/>
    </location>
</feature>
<keyword evidence="3" id="KW-1185">Reference proteome</keyword>
<accession>A0A5C5VHT6</accession>
<name>A0A5C5VHT6_9BACT</name>
<protein>
    <recommendedName>
        <fullName evidence="4">Stigma-specific protein, Stig1</fullName>
    </recommendedName>
</protein>
<evidence type="ECO:0000256" key="1">
    <source>
        <dbReference type="SAM" id="SignalP"/>
    </source>
</evidence>
<evidence type="ECO:0008006" key="4">
    <source>
        <dbReference type="Google" id="ProtNLM"/>
    </source>
</evidence>
<keyword evidence="1" id="KW-0732">Signal</keyword>
<feature type="chain" id="PRO_5023024267" description="Stigma-specific protein, Stig1" evidence="1">
    <location>
        <begin position="22"/>
        <end position="188"/>
    </location>
</feature>
<dbReference type="EMBL" id="SIHJ01000001">
    <property type="protein sequence ID" value="TWT37242.1"/>
    <property type="molecule type" value="Genomic_DNA"/>
</dbReference>
<dbReference type="Proteomes" id="UP000316714">
    <property type="component" value="Unassembled WGS sequence"/>
</dbReference>
<dbReference type="AlphaFoldDB" id="A0A5C5VHT6"/>
<organism evidence="2 3">
    <name type="scientific">Posidoniimonas corsicana</name>
    <dbReference type="NCBI Taxonomy" id="1938618"/>
    <lineage>
        <taxon>Bacteria</taxon>
        <taxon>Pseudomonadati</taxon>
        <taxon>Planctomycetota</taxon>
        <taxon>Planctomycetia</taxon>
        <taxon>Pirellulales</taxon>
        <taxon>Lacipirellulaceae</taxon>
        <taxon>Posidoniimonas</taxon>
    </lineage>
</organism>
<proteinExistence type="predicted"/>
<dbReference type="RefSeq" id="WP_228714574.1">
    <property type="nucleotide sequence ID" value="NZ_SIHJ01000001.1"/>
</dbReference>
<gene>
    <name evidence="2" type="ORF">KOR34_21890</name>
</gene>